<name>A0A839EEK8_9HYPH</name>
<dbReference type="EMBL" id="JACGXN010000001">
    <property type="protein sequence ID" value="MBA8876755.1"/>
    <property type="molecule type" value="Genomic_DNA"/>
</dbReference>
<protein>
    <submittedName>
        <fullName evidence="1">Uncharacterized protein</fullName>
    </submittedName>
</protein>
<evidence type="ECO:0000313" key="1">
    <source>
        <dbReference type="EMBL" id="MBA8876755.1"/>
    </source>
</evidence>
<comment type="caution">
    <text evidence="1">The sequence shown here is derived from an EMBL/GenBank/DDBJ whole genome shotgun (WGS) entry which is preliminary data.</text>
</comment>
<dbReference type="Proteomes" id="UP000549052">
    <property type="component" value="Unassembled WGS sequence"/>
</dbReference>
<organism evidence="1 2">
    <name type="scientific">Phyllobacterium myrsinacearum</name>
    <dbReference type="NCBI Taxonomy" id="28101"/>
    <lineage>
        <taxon>Bacteria</taxon>
        <taxon>Pseudomonadati</taxon>
        <taxon>Pseudomonadota</taxon>
        <taxon>Alphaproteobacteria</taxon>
        <taxon>Hyphomicrobiales</taxon>
        <taxon>Phyllobacteriaceae</taxon>
        <taxon>Phyllobacterium</taxon>
    </lineage>
</organism>
<evidence type="ECO:0000313" key="2">
    <source>
        <dbReference type="Proteomes" id="UP000549052"/>
    </source>
</evidence>
<gene>
    <name evidence="1" type="ORF">FHW16_000437</name>
</gene>
<dbReference type="AlphaFoldDB" id="A0A839EEK8"/>
<reference evidence="1 2" key="1">
    <citation type="submission" date="2020-07" db="EMBL/GenBank/DDBJ databases">
        <title>Genomic Encyclopedia of Type Strains, Phase IV (KMG-V): Genome sequencing to study the core and pangenomes of soil and plant-associated prokaryotes.</title>
        <authorList>
            <person name="Whitman W."/>
        </authorList>
    </citation>
    <scope>NUCLEOTIDE SEQUENCE [LARGE SCALE GENOMIC DNA]</scope>
    <source>
        <strain evidence="1 2">AN3</strain>
    </source>
</reference>
<accession>A0A839EEK8</accession>
<keyword evidence="2" id="KW-1185">Reference proteome</keyword>
<sequence>MSGFTVKRNANRPTARAINAPSTHILCVEYRSCEARHRPLHVTTMESTEPLLTVYDPGHFRLWGTRYQQIAHLPSACLHLSCRLSCQRNSVIYPEMSGKYPVTLSGKCMYEEHMFKSLKPCAFAMIFECPYPYVRLMDTPPSTSMAEPVVKLEASEAR</sequence>
<proteinExistence type="predicted"/>